<dbReference type="Proteomes" id="UP001451303">
    <property type="component" value="Unassembled WGS sequence"/>
</dbReference>
<gene>
    <name evidence="1" type="ORF">QR685DRAFT_489442</name>
</gene>
<dbReference type="EMBL" id="JAVLET010000001">
    <property type="protein sequence ID" value="KAL0475626.1"/>
    <property type="molecule type" value="Genomic_DNA"/>
</dbReference>
<comment type="caution">
    <text evidence="1">The sequence shown here is derived from an EMBL/GenBank/DDBJ whole genome shotgun (WGS) entry which is preliminary data.</text>
</comment>
<keyword evidence="2" id="KW-1185">Reference proteome</keyword>
<proteinExistence type="predicted"/>
<evidence type="ECO:0000313" key="2">
    <source>
        <dbReference type="Proteomes" id="UP001451303"/>
    </source>
</evidence>
<protein>
    <submittedName>
        <fullName evidence="1">Uncharacterized protein</fullName>
    </submittedName>
</protein>
<sequence length="282" mass="31008">MCIPSSVLFTSRTEQMTSSPSQLIGAIMTSPAVLDSDREVPAISGLLAATEEPPVVLANSDKYVSTHDETGRAMDGASIDRLETNVAGFYISNESARGSTAVGIRLHCTEKYSARIQSSTSGTNFNSFQAPGPNGIANSALSEPGKITPNQAMPTSISIPHRHINHAEEKKSDMEKTSTAVTSTDPVGIYYPPRRPNIFRARAKHLRFPECDRNPIPSDAVDKSEGFMEDVDDDLSFEDLEEFQSESKRKMADKTKRFMSVVQQCEWRSRVEDLGTVEEIEE</sequence>
<reference evidence="1 2" key="1">
    <citation type="submission" date="2023-09" db="EMBL/GenBank/DDBJ databases">
        <title>Multi-omics analysis of a traditional fermented food reveals byproduct-associated fungal strains for waste-to-food upcycling.</title>
        <authorList>
            <consortium name="Lawrence Berkeley National Laboratory"/>
            <person name="Rekdal V.M."/>
            <person name="Villalobos-Escobedo J.M."/>
            <person name="Rodriguez-Valeron N."/>
            <person name="Garcia M.O."/>
            <person name="Vasquez D.P."/>
            <person name="Damayanti I."/>
            <person name="Sorensen P.M."/>
            <person name="Baidoo E.E."/>
            <person name="De Carvalho A.C."/>
            <person name="Riley R."/>
            <person name="Lipzen A."/>
            <person name="He G."/>
            <person name="Yan M."/>
            <person name="Haridas S."/>
            <person name="Daum C."/>
            <person name="Yoshinaga Y."/>
            <person name="Ng V."/>
            <person name="Grigoriev I.V."/>
            <person name="Munk R."/>
            <person name="Nuraida L."/>
            <person name="Wijaya C.H."/>
            <person name="Morales P.-C."/>
            <person name="Keasling J.D."/>
        </authorList>
    </citation>
    <scope>NUCLEOTIDE SEQUENCE [LARGE SCALE GENOMIC DNA]</scope>
    <source>
        <strain evidence="1 2">FGSC 2613</strain>
    </source>
</reference>
<accession>A0ABR3DUR5</accession>
<organism evidence="1 2">
    <name type="scientific">Neurospora intermedia</name>
    <dbReference type="NCBI Taxonomy" id="5142"/>
    <lineage>
        <taxon>Eukaryota</taxon>
        <taxon>Fungi</taxon>
        <taxon>Dikarya</taxon>
        <taxon>Ascomycota</taxon>
        <taxon>Pezizomycotina</taxon>
        <taxon>Sordariomycetes</taxon>
        <taxon>Sordariomycetidae</taxon>
        <taxon>Sordariales</taxon>
        <taxon>Sordariaceae</taxon>
        <taxon>Neurospora</taxon>
    </lineage>
</organism>
<name>A0ABR3DUR5_NEUIN</name>
<evidence type="ECO:0000313" key="1">
    <source>
        <dbReference type="EMBL" id="KAL0475626.1"/>
    </source>
</evidence>